<keyword evidence="3" id="KW-0547">Nucleotide-binding</keyword>
<dbReference type="InterPro" id="IPR013815">
    <property type="entry name" value="ATP_grasp_subdomain_1"/>
</dbReference>
<keyword evidence="3" id="KW-0067">ATP-binding</keyword>
<dbReference type="InterPro" id="IPR025839">
    <property type="entry name" value="RLAN_dom"/>
</dbReference>
<evidence type="ECO:0000256" key="2">
    <source>
        <dbReference type="ARBA" id="ARBA00023211"/>
    </source>
</evidence>
<sequence>MTKTLIVADHPQLLNEVQDAEVLSFDQYLAQYPKVNEPKTRVINLCDTSQYLSRGYYCSLLAEARQHRVLPGLACINDIRNAEQVRNSLLINLSAEQSAKLTDELTLWVFFGWSSNEAFKRVSRQAFEQFPAPILRVTLRRDADGVAANVQSAALHDVPEQEQAAFVTRMQRFTRDVWRTSATKRKPRWELAILVNDDEPSPPSDADAIKRFIKAASKLGIHAETISHKEAGQIAEYDALFIRETTAIDHHTYRIARAAEQEGLVVIDDPTSILRCCNKVFLHDAFSYNKVPSLKTMVSIGADDAELDRLEQNFTYPMVLKLPEGSFSRGVFKVDDRAELRAKLLELLDVSALVLVQEFLYTEYDWRIGVLNGRAIYACRYHMARKHWQIYNHGSKRFSTGGFETLPTFEVPRQVLDAALKACAMIGKGLYGVDIKQKDNHVYVIEVNDNPSIDHGVEDKYLGNELYMLIMQEFANRLEMRGKAQ</sequence>
<evidence type="ECO:0000313" key="6">
    <source>
        <dbReference type="Proteomes" id="UP001596364"/>
    </source>
</evidence>
<keyword evidence="2" id="KW-0464">Manganese</keyword>
<dbReference type="EMBL" id="JBHSUS010000001">
    <property type="protein sequence ID" value="MFC6440407.1"/>
    <property type="molecule type" value="Genomic_DNA"/>
</dbReference>
<dbReference type="PANTHER" id="PTHR21621:SF0">
    <property type="entry name" value="BETA-CITRYLGLUTAMATE SYNTHASE B-RELATED"/>
    <property type="match status" value="1"/>
</dbReference>
<evidence type="ECO:0000313" key="5">
    <source>
        <dbReference type="EMBL" id="MFC6440407.1"/>
    </source>
</evidence>
<dbReference type="SUPFAM" id="SSF56059">
    <property type="entry name" value="Glutathione synthetase ATP-binding domain-like"/>
    <property type="match status" value="1"/>
</dbReference>
<dbReference type="RefSeq" id="WP_131258207.1">
    <property type="nucleotide sequence ID" value="NZ_JBHSUS010000001.1"/>
</dbReference>
<dbReference type="Gene3D" id="3.30.470.20">
    <property type="entry name" value="ATP-grasp fold, B domain"/>
    <property type="match status" value="1"/>
</dbReference>
<proteinExistence type="predicted"/>
<feature type="domain" description="ATP-grasp" evidence="4">
    <location>
        <begin position="283"/>
        <end position="475"/>
    </location>
</feature>
<dbReference type="PANTHER" id="PTHR21621">
    <property type="entry name" value="RIBOSOMAL PROTEIN S6 MODIFICATION PROTEIN"/>
    <property type="match status" value="1"/>
</dbReference>
<dbReference type="InterPro" id="IPR011095">
    <property type="entry name" value="Dala_Dala_lig_C"/>
</dbReference>
<name>A0ABW1XJL1_9ALTE</name>
<organism evidence="5 6">
    <name type="scientific">Pseudobowmanella zhangzhouensis</name>
    <dbReference type="NCBI Taxonomy" id="1537679"/>
    <lineage>
        <taxon>Bacteria</taxon>
        <taxon>Pseudomonadati</taxon>
        <taxon>Pseudomonadota</taxon>
        <taxon>Gammaproteobacteria</taxon>
        <taxon>Alteromonadales</taxon>
        <taxon>Alteromonadaceae</taxon>
    </lineage>
</organism>
<dbReference type="Gene3D" id="3.30.1490.20">
    <property type="entry name" value="ATP-grasp fold, A domain"/>
    <property type="match status" value="1"/>
</dbReference>
<dbReference type="Pfam" id="PF14401">
    <property type="entry name" value="RLAN"/>
    <property type="match status" value="1"/>
</dbReference>
<dbReference type="InterPro" id="IPR011761">
    <property type="entry name" value="ATP-grasp"/>
</dbReference>
<dbReference type="Proteomes" id="UP001596364">
    <property type="component" value="Unassembled WGS sequence"/>
</dbReference>
<keyword evidence="6" id="KW-1185">Reference proteome</keyword>
<dbReference type="PROSITE" id="PS50975">
    <property type="entry name" value="ATP_GRASP"/>
    <property type="match status" value="1"/>
</dbReference>
<evidence type="ECO:0000256" key="3">
    <source>
        <dbReference type="PROSITE-ProRule" id="PRU00409"/>
    </source>
</evidence>
<reference evidence="6" key="1">
    <citation type="journal article" date="2019" name="Int. J. Syst. Evol. Microbiol.">
        <title>The Global Catalogue of Microorganisms (GCM) 10K type strain sequencing project: providing services to taxonomists for standard genome sequencing and annotation.</title>
        <authorList>
            <consortium name="The Broad Institute Genomics Platform"/>
            <consortium name="The Broad Institute Genome Sequencing Center for Infectious Disease"/>
            <person name="Wu L."/>
            <person name="Ma J."/>
        </authorList>
    </citation>
    <scope>NUCLEOTIDE SEQUENCE [LARGE SCALE GENOMIC DNA]</scope>
    <source>
        <strain evidence="6">CGMCC 1.16031</strain>
    </source>
</reference>
<dbReference type="Pfam" id="PF07478">
    <property type="entry name" value="Dala_Dala_lig_C"/>
    <property type="match status" value="1"/>
</dbReference>
<gene>
    <name evidence="5" type="ORF">ACFP85_09630</name>
</gene>
<keyword evidence="1" id="KW-0436">Ligase</keyword>
<protein>
    <submittedName>
        <fullName evidence="5">RimK family protein</fullName>
    </submittedName>
</protein>
<accession>A0ABW1XJL1</accession>
<evidence type="ECO:0000256" key="1">
    <source>
        <dbReference type="ARBA" id="ARBA00022598"/>
    </source>
</evidence>
<comment type="caution">
    <text evidence="5">The sequence shown here is derived from an EMBL/GenBank/DDBJ whole genome shotgun (WGS) entry which is preliminary data.</text>
</comment>
<evidence type="ECO:0000259" key="4">
    <source>
        <dbReference type="PROSITE" id="PS50975"/>
    </source>
</evidence>